<comment type="caution">
    <text evidence="2">The sequence shown here is derived from an EMBL/GenBank/DDBJ whole genome shotgun (WGS) entry which is preliminary data.</text>
</comment>
<dbReference type="SUPFAM" id="SSF56112">
    <property type="entry name" value="Protein kinase-like (PK-like)"/>
    <property type="match status" value="1"/>
</dbReference>
<dbReference type="PANTHER" id="PTHR21310">
    <property type="entry name" value="AMINOGLYCOSIDE PHOSPHOTRANSFERASE-RELATED-RELATED"/>
    <property type="match status" value="1"/>
</dbReference>
<sequence>MKASLQTEIEKVVGKIIAVEVLGEQGCTSEVCKLETAQGSFLLKRSFEKRYRMWLAEEAKVLKKLMQEKGIPVPQYYGFIEESDSSSLIMSFENGMTLTAALTSAESIAEKKVLIKSFGEFLHKFHEKEPLRMLVEESDWLERQLDKAQHYVDNGETEGSQELLNQLKAHKPFSVKQTMIHGDCTTDNVFVQDGEVRLFIDVAGMTVGDPRYDISLAISDFIDSPELLGAFYDGYTRYRVSPEEIQYFDGGLYEFF</sequence>
<evidence type="ECO:0000259" key="1">
    <source>
        <dbReference type="PROSITE" id="PS50011"/>
    </source>
</evidence>
<gene>
    <name evidence="2" type="ORF">QWY14_17270</name>
</gene>
<dbReference type="EMBL" id="JAUJWV010000004">
    <property type="protein sequence ID" value="MDN7243543.1"/>
    <property type="molecule type" value="Genomic_DNA"/>
</dbReference>
<dbReference type="Proteomes" id="UP001172055">
    <property type="component" value="Unassembled WGS sequence"/>
</dbReference>
<reference evidence="2 3" key="1">
    <citation type="submission" date="2023-06" db="EMBL/GenBank/DDBJ databases">
        <title>Novel species in genus Planococcus.</title>
        <authorList>
            <person name="Ning S."/>
        </authorList>
    </citation>
    <scope>NUCLEOTIDE SEQUENCE [LARGE SCALE GENOMIC DNA]</scope>
    <source>
        <strain evidence="2 3">N028</strain>
    </source>
</reference>
<proteinExistence type="predicted"/>
<dbReference type="RefSeq" id="WP_301724951.1">
    <property type="nucleotide sequence ID" value="NZ_JAUJWV010000004.1"/>
</dbReference>
<dbReference type="PROSITE" id="PS50011">
    <property type="entry name" value="PROTEIN_KINASE_DOM"/>
    <property type="match status" value="1"/>
</dbReference>
<keyword evidence="3" id="KW-1185">Reference proteome</keyword>
<dbReference type="Gene3D" id="3.30.200.20">
    <property type="entry name" value="Phosphorylase Kinase, domain 1"/>
    <property type="match status" value="1"/>
</dbReference>
<evidence type="ECO:0000313" key="2">
    <source>
        <dbReference type="EMBL" id="MDN7243543.1"/>
    </source>
</evidence>
<protein>
    <submittedName>
        <fullName evidence="2">Phosphotransferase</fullName>
    </submittedName>
</protein>
<dbReference type="InterPro" id="IPR000719">
    <property type="entry name" value="Prot_kinase_dom"/>
</dbReference>
<organism evidence="2 3">
    <name type="scientific">Planococcus shixiaomingii</name>
    <dbReference type="NCBI Taxonomy" id="3058393"/>
    <lineage>
        <taxon>Bacteria</taxon>
        <taxon>Bacillati</taxon>
        <taxon>Bacillota</taxon>
        <taxon>Bacilli</taxon>
        <taxon>Bacillales</taxon>
        <taxon>Caryophanaceae</taxon>
        <taxon>Planococcus</taxon>
    </lineage>
</organism>
<evidence type="ECO:0000313" key="3">
    <source>
        <dbReference type="Proteomes" id="UP001172055"/>
    </source>
</evidence>
<dbReference type="InterPro" id="IPR002575">
    <property type="entry name" value="Aminoglycoside_PTrfase"/>
</dbReference>
<accession>A0ABT8N6Q0</accession>
<feature type="domain" description="Protein kinase" evidence="1">
    <location>
        <begin position="1"/>
        <end position="256"/>
    </location>
</feature>
<dbReference type="InterPro" id="IPR011009">
    <property type="entry name" value="Kinase-like_dom_sf"/>
</dbReference>
<dbReference type="Gene3D" id="3.90.1200.10">
    <property type="match status" value="1"/>
</dbReference>
<name>A0ABT8N6Q0_9BACL</name>
<dbReference type="InterPro" id="IPR051678">
    <property type="entry name" value="AGP_Transferase"/>
</dbReference>
<dbReference type="Pfam" id="PF01636">
    <property type="entry name" value="APH"/>
    <property type="match status" value="1"/>
</dbReference>